<keyword evidence="4" id="KW-1185">Reference proteome</keyword>
<evidence type="ECO:0000259" key="2">
    <source>
        <dbReference type="Pfam" id="PF14725"/>
    </source>
</evidence>
<dbReference type="Pfam" id="PF14725">
    <property type="entry name" value="DUF4466"/>
    <property type="match status" value="1"/>
</dbReference>
<dbReference type="RefSeq" id="WP_254158810.1">
    <property type="nucleotide sequence ID" value="NZ_JAHESF010000001.1"/>
</dbReference>
<gene>
    <name evidence="3" type="ORF">KK083_00350</name>
</gene>
<dbReference type="PROSITE" id="PS51257">
    <property type="entry name" value="PROKAR_LIPOPROTEIN"/>
    <property type="match status" value="1"/>
</dbReference>
<dbReference type="CDD" id="cd07472">
    <property type="entry name" value="HmuY_like"/>
    <property type="match status" value="1"/>
</dbReference>
<evidence type="ECO:0000313" key="3">
    <source>
        <dbReference type="EMBL" id="MBT1695302.1"/>
    </source>
</evidence>
<dbReference type="AlphaFoldDB" id="A0AAP2GM23"/>
<dbReference type="EMBL" id="JAHESF010000001">
    <property type="protein sequence ID" value="MBT1695302.1"/>
    <property type="molecule type" value="Genomic_DNA"/>
</dbReference>
<reference evidence="3 4" key="1">
    <citation type="submission" date="2021-05" db="EMBL/GenBank/DDBJ databases">
        <title>A Polyphasic approach of four new species of the genus Ohtaekwangia: Ohtaekwangia histidinii sp. nov., Ohtaekwangia cretensis sp. nov., Ohtaekwangia indiensis sp. nov., Ohtaekwangia reichenbachii sp. nov. from diverse environment.</title>
        <authorList>
            <person name="Octaviana S."/>
        </authorList>
    </citation>
    <scope>NUCLEOTIDE SEQUENCE [LARGE SCALE GENOMIC DNA]</scope>
    <source>
        <strain evidence="3 4">PWU4</strain>
    </source>
</reference>
<accession>A0AAP2GM23</accession>
<organism evidence="3 4">
    <name type="scientific">Chryseosolibacter histidini</name>
    <dbReference type="NCBI Taxonomy" id="2782349"/>
    <lineage>
        <taxon>Bacteria</taxon>
        <taxon>Pseudomonadati</taxon>
        <taxon>Bacteroidota</taxon>
        <taxon>Cytophagia</taxon>
        <taxon>Cytophagales</taxon>
        <taxon>Chryseotaleaceae</taxon>
        <taxon>Chryseosolibacter</taxon>
    </lineage>
</organism>
<dbReference type="Proteomes" id="UP001319200">
    <property type="component" value="Unassembled WGS sequence"/>
</dbReference>
<evidence type="ECO:0000313" key="4">
    <source>
        <dbReference type="Proteomes" id="UP001319200"/>
    </source>
</evidence>
<feature type="chain" id="PRO_5042984686" evidence="1">
    <location>
        <begin position="24"/>
        <end position="342"/>
    </location>
</feature>
<dbReference type="InterPro" id="IPR028072">
    <property type="entry name" value="DUF4466"/>
</dbReference>
<name>A0AAP2GM23_9BACT</name>
<comment type="caution">
    <text evidence="3">The sequence shown here is derived from an EMBL/GenBank/DDBJ whole genome shotgun (WGS) entry which is preliminary data.</text>
</comment>
<protein>
    <submittedName>
        <fullName evidence="3">DUF4466 family protein</fullName>
    </submittedName>
</protein>
<proteinExistence type="predicted"/>
<evidence type="ECO:0000256" key="1">
    <source>
        <dbReference type="SAM" id="SignalP"/>
    </source>
</evidence>
<feature type="domain" description="DUF4466" evidence="2">
    <location>
        <begin position="24"/>
        <end position="341"/>
    </location>
</feature>
<feature type="signal peptide" evidence="1">
    <location>
        <begin position="1"/>
        <end position="23"/>
    </location>
</feature>
<dbReference type="Gene3D" id="2.60.40.3550">
    <property type="entry name" value="Domain of unknown function DUF4466"/>
    <property type="match status" value="1"/>
</dbReference>
<sequence>MKLKHIYQLPGFLLLLIFAVACEDDAYEVPQAKREFQNDCIKRSLGPNLVNNRLEFAYAMALPKDMGKIVSAQVEASIPGVVEPVITNGTFLEHRAYSTDGGGNDKAVQVADPSSTEGNLTKVTLTRDTFAVTLRYFYKIPQEAKGQKVTFTFSATDSNGRTVSMKMGPYTISAMDMVLDSTVTDNTEMYISIADMATYTAAQAAAIPDKIDLVYLYRALVQQPAPAPALTFKHALVAPAADPVYLPGVTLPAGVNKDTKIIKTLNLRDQQLARLQYGIFIDDLDFEKLDTSTATNFAINLKGEAGVWVETADRQYRAYVYINAVNDGSKNMRISIKRLKMF</sequence>
<keyword evidence="1" id="KW-0732">Signal</keyword>